<protein>
    <submittedName>
        <fullName evidence="1">Uncharacterized protein</fullName>
    </submittedName>
</protein>
<dbReference type="EMBL" id="JAHRIQ010084426">
    <property type="protein sequence ID" value="MEQ2249154.1"/>
    <property type="molecule type" value="Genomic_DNA"/>
</dbReference>
<evidence type="ECO:0000313" key="1">
    <source>
        <dbReference type="EMBL" id="MEQ2249154.1"/>
    </source>
</evidence>
<dbReference type="Proteomes" id="UP001482620">
    <property type="component" value="Unassembled WGS sequence"/>
</dbReference>
<evidence type="ECO:0000313" key="2">
    <source>
        <dbReference type="Proteomes" id="UP001482620"/>
    </source>
</evidence>
<comment type="caution">
    <text evidence="1">The sequence shown here is derived from an EMBL/GenBank/DDBJ whole genome shotgun (WGS) entry which is preliminary data.</text>
</comment>
<sequence>MIYYVSSLAESIKFHHSLLKNNGRLMIIVEAEVFLEPLLTLLQVFLIVGLLCVPGRSILEPATSHLLPECFAHVNL</sequence>
<keyword evidence="2" id="KW-1185">Reference proteome</keyword>
<accession>A0ABV0UVC7</accession>
<dbReference type="InterPro" id="IPR029063">
    <property type="entry name" value="SAM-dependent_MTases_sf"/>
</dbReference>
<proteinExistence type="predicted"/>
<gene>
    <name evidence="1" type="ORF">ILYODFUR_026371</name>
</gene>
<organism evidence="1 2">
    <name type="scientific">Ilyodon furcidens</name>
    <name type="common">goldbreast splitfin</name>
    <dbReference type="NCBI Taxonomy" id="33524"/>
    <lineage>
        <taxon>Eukaryota</taxon>
        <taxon>Metazoa</taxon>
        <taxon>Chordata</taxon>
        <taxon>Craniata</taxon>
        <taxon>Vertebrata</taxon>
        <taxon>Euteleostomi</taxon>
        <taxon>Actinopterygii</taxon>
        <taxon>Neopterygii</taxon>
        <taxon>Teleostei</taxon>
        <taxon>Neoteleostei</taxon>
        <taxon>Acanthomorphata</taxon>
        <taxon>Ovalentaria</taxon>
        <taxon>Atherinomorphae</taxon>
        <taxon>Cyprinodontiformes</taxon>
        <taxon>Goodeidae</taxon>
        <taxon>Ilyodon</taxon>
    </lineage>
</organism>
<dbReference type="Gene3D" id="3.40.50.150">
    <property type="entry name" value="Vaccinia Virus protein VP39"/>
    <property type="match status" value="1"/>
</dbReference>
<name>A0ABV0UVC7_9TELE</name>
<reference evidence="1 2" key="1">
    <citation type="submission" date="2021-06" db="EMBL/GenBank/DDBJ databases">
        <authorList>
            <person name="Palmer J.M."/>
        </authorList>
    </citation>
    <scope>NUCLEOTIDE SEQUENCE [LARGE SCALE GENOMIC DNA]</scope>
    <source>
        <strain evidence="2">if_2019</strain>
        <tissue evidence="1">Muscle</tissue>
    </source>
</reference>